<sequence>MSKTTMTPEEQLEDLQRRFQLLGSDYGEGGRVCGSGLAVSIGRDLGRFFHHGERNILAVYQTKRIAAVHLVSAFVSQGRNELGVSVSEGERKATYETAQLNIKQNKEIIRQMKEENRSLRSQIAQLRTEVPKSVEKQLESKTTELNTSKNKLDAVVDANSKKEKLVAELADKVREMSADAKKPTSDNSPQMRQIRVLENRLDKTLVKFNEAQSIKRTYEQILRRLQEERINFDNQLQAVERTLKSKEHDYEELLLLSHDAYHAKEMAQAELHRFEQGVMEERNQRDKEVHEKKALVQQRVEMNHRLEQRERMLRQQQDLDKAGELALKTTSALADVASGITHGEAEEERQRMNDYEDAFRRIKEATGVSDVNEVIQKFLNQEDTQANLLNLTNDYQAKINSLIDGYSSLKRKVDDLKFSVTGGAGRRQVVEDLETRLTEAGVKAERNKAKYERLAKMIVDVNAGVFHLAGKLEAVDLDGEGQGDVIDDSVEEILSQVELKLSKLISLTGWEATTATNKRVVEAAGGSSFEDRLLDKIADMQSGLIRVKATEGQLQQQEQDDMANDDGEEEDDGSFDEKRASGQGHGGADDDVWNRKHVKYNSEQIIEKQLKKQRKKAAAAAASKKT</sequence>
<name>A0A7J6MP87_PERCH</name>
<dbReference type="PANTHER" id="PTHR46518:SF1">
    <property type="entry name" value="OUTER DYNEIN ARM-DOCKING COMPLEX SUBUNIT 3"/>
    <property type="match status" value="1"/>
</dbReference>
<dbReference type="Pfam" id="PF21773">
    <property type="entry name" value="ODAD1_CC"/>
    <property type="match status" value="1"/>
</dbReference>
<dbReference type="GO" id="GO:0035253">
    <property type="term" value="C:ciliary rootlet"/>
    <property type="evidence" value="ECO:0007669"/>
    <property type="project" value="TreeGrafter"/>
</dbReference>
<keyword evidence="6" id="KW-1185">Reference proteome</keyword>
<gene>
    <name evidence="5" type="ORF">FOL47_010628</name>
</gene>
<accession>A0A7J6MP87</accession>
<dbReference type="Proteomes" id="UP000591131">
    <property type="component" value="Unassembled WGS sequence"/>
</dbReference>
<feature type="coiled-coil region" evidence="2">
    <location>
        <begin position="95"/>
        <end position="129"/>
    </location>
</feature>
<dbReference type="AlphaFoldDB" id="A0A7J6MP87"/>
<dbReference type="InterPro" id="IPR033192">
    <property type="entry name" value="ODAD3"/>
</dbReference>
<dbReference type="GO" id="GO:0036158">
    <property type="term" value="P:outer dynein arm assembly"/>
    <property type="evidence" value="ECO:0007669"/>
    <property type="project" value="InterPro"/>
</dbReference>
<feature type="coiled-coil region" evidence="2">
    <location>
        <begin position="208"/>
        <end position="284"/>
    </location>
</feature>
<dbReference type="GO" id="GO:0003341">
    <property type="term" value="P:cilium movement"/>
    <property type="evidence" value="ECO:0007669"/>
    <property type="project" value="InterPro"/>
</dbReference>
<dbReference type="GO" id="GO:0036064">
    <property type="term" value="C:ciliary basal body"/>
    <property type="evidence" value="ECO:0007669"/>
    <property type="project" value="TreeGrafter"/>
</dbReference>
<evidence type="ECO:0000313" key="6">
    <source>
        <dbReference type="Proteomes" id="UP000591131"/>
    </source>
</evidence>
<organism evidence="5 6">
    <name type="scientific">Perkinsus chesapeaki</name>
    <name type="common">Clam parasite</name>
    <name type="synonym">Perkinsus andrewsi</name>
    <dbReference type="NCBI Taxonomy" id="330153"/>
    <lineage>
        <taxon>Eukaryota</taxon>
        <taxon>Sar</taxon>
        <taxon>Alveolata</taxon>
        <taxon>Perkinsozoa</taxon>
        <taxon>Perkinsea</taxon>
        <taxon>Perkinsida</taxon>
        <taxon>Perkinsidae</taxon>
        <taxon>Perkinsus</taxon>
    </lineage>
</organism>
<protein>
    <recommendedName>
        <fullName evidence="4">ODAD1 central coiled coil region domain-containing protein</fullName>
    </recommendedName>
</protein>
<evidence type="ECO:0000256" key="2">
    <source>
        <dbReference type="SAM" id="Coils"/>
    </source>
</evidence>
<comment type="caution">
    <text evidence="5">The sequence shown here is derived from an EMBL/GenBank/DDBJ whole genome shotgun (WGS) entry which is preliminary data.</text>
</comment>
<reference evidence="5 6" key="1">
    <citation type="submission" date="2020-04" db="EMBL/GenBank/DDBJ databases">
        <title>Perkinsus chesapeaki whole genome sequence.</title>
        <authorList>
            <person name="Bogema D.R."/>
        </authorList>
    </citation>
    <scope>NUCLEOTIDE SEQUENCE [LARGE SCALE GENOMIC DNA]</scope>
    <source>
        <strain evidence="5">ATCC PRA-425</strain>
    </source>
</reference>
<evidence type="ECO:0000256" key="1">
    <source>
        <dbReference type="ARBA" id="ARBA00023054"/>
    </source>
</evidence>
<dbReference type="PANTHER" id="PTHR46518">
    <property type="entry name" value="COILED-COIL DOMAIN-CONTAINING PROTEIN 151"/>
    <property type="match status" value="1"/>
</dbReference>
<feature type="domain" description="ODAD1 central coiled coil region" evidence="4">
    <location>
        <begin position="192"/>
        <end position="473"/>
    </location>
</feature>
<dbReference type="GO" id="GO:0097542">
    <property type="term" value="C:ciliary tip"/>
    <property type="evidence" value="ECO:0007669"/>
    <property type="project" value="TreeGrafter"/>
</dbReference>
<evidence type="ECO:0000259" key="4">
    <source>
        <dbReference type="Pfam" id="PF21773"/>
    </source>
</evidence>
<feature type="compositionally biased region" description="Acidic residues" evidence="3">
    <location>
        <begin position="558"/>
        <end position="574"/>
    </location>
</feature>
<dbReference type="OrthoDB" id="10255247at2759"/>
<dbReference type="EMBL" id="JAAPAO010000084">
    <property type="protein sequence ID" value="KAF4673382.1"/>
    <property type="molecule type" value="Genomic_DNA"/>
</dbReference>
<keyword evidence="1 2" id="KW-0175">Coiled coil</keyword>
<evidence type="ECO:0000313" key="5">
    <source>
        <dbReference type="EMBL" id="KAF4673382.1"/>
    </source>
</evidence>
<evidence type="ECO:0000256" key="3">
    <source>
        <dbReference type="SAM" id="MobiDB-lite"/>
    </source>
</evidence>
<dbReference type="InterPro" id="IPR049258">
    <property type="entry name" value="ODAD1_CC"/>
</dbReference>
<proteinExistence type="predicted"/>
<feature type="region of interest" description="Disordered" evidence="3">
    <location>
        <begin position="549"/>
        <end position="626"/>
    </location>
</feature>